<protein>
    <submittedName>
        <fullName evidence="2">DNA polymerase, beta-like region</fullName>
    </submittedName>
</protein>
<dbReference type="Pfam" id="PF18765">
    <property type="entry name" value="Polbeta"/>
    <property type="match status" value="1"/>
</dbReference>
<dbReference type="EMBL" id="LACI01001378">
    <property type="protein sequence ID" value="KJU84588.1"/>
    <property type="molecule type" value="Genomic_DNA"/>
</dbReference>
<dbReference type="InterPro" id="IPR043519">
    <property type="entry name" value="NT_sf"/>
</dbReference>
<comment type="caution">
    <text evidence="2">The sequence shown here is derived from an EMBL/GenBank/DDBJ whole genome shotgun (WGS) entry which is preliminary data.</text>
</comment>
<proteinExistence type="predicted"/>
<evidence type="ECO:0000313" key="3">
    <source>
        <dbReference type="Proteomes" id="UP000033423"/>
    </source>
</evidence>
<dbReference type="CDD" id="cd05403">
    <property type="entry name" value="NT_KNTase_like"/>
    <property type="match status" value="1"/>
</dbReference>
<dbReference type="PATRIC" id="fig|29290.4.peg.4264"/>
<reference evidence="2 3" key="1">
    <citation type="submission" date="2015-02" db="EMBL/GenBank/DDBJ databases">
        <title>Single-cell genomics of uncultivated deep-branching MTB reveals a conserved set of magnetosome genes.</title>
        <authorList>
            <person name="Kolinko S."/>
            <person name="Richter M."/>
            <person name="Glockner F.O."/>
            <person name="Brachmann A."/>
            <person name="Schuler D."/>
        </authorList>
    </citation>
    <scope>NUCLEOTIDE SEQUENCE [LARGE SCALE GENOMIC DNA]</scope>
    <source>
        <strain evidence="2">TM-1</strain>
    </source>
</reference>
<dbReference type="SUPFAM" id="SSF81301">
    <property type="entry name" value="Nucleotidyltransferase"/>
    <property type="match status" value="1"/>
</dbReference>
<evidence type="ECO:0000259" key="1">
    <source>
        <dbReference type="Pfam" id="PF18765"/>
    </source>
</evidence>
<feature type="domain" description="Polymerase beta nucleotidyltransferase" evidence="1">
    <location>
        <begin position="23"/>
        <end position="94"/>
    </location>
</feature>
<name>A0A0F3GV74_9BACT</name>
<dbReference type="AlphaFoldDB" id="A0A0F3GV74"/>
<keyword evidence="3" id="KW-1185">Reference proteome</keyword>
<dbReference type="Proteomes" id="UP000033423">
    <property type="component" value="Unassembled WGS sequence"/>
</dbReference>
<evidence type="ECO:0000313" key="2">
    <source>
        <dbReference type="EMBL" id="KJU84588.1"/>
    </source>
</evidence>
<dbReference type="Gene3D" id="3.30.460.10">
    <property type="entry name" value="Beta Polymerase, domain 2"/>
    <property type="match status" value="1"/>
</dbReference>
<gene>
    <name evidence="2" type="ORF">MBAV_003219</name>
</gene>
<dbReference type="InterPro" id="IPR041633">
    <property type="entry name" value="Polbeta"/>
</dbReference>
<organism evidence="2 3">
    <name type="scientific">Candidatus Magnetobacterium bavaricum</name>
    <dbReference type="NCBI Taxonomy" id="29290"/>
    <lineage>
        <taxon>Bacteria</taxon>
        <taxon>Pseudomonadati</taxon>
        <taxon>Nitrospirota</taxon>
        <taxon>Thermodesulfovibrionia</taxon>
        <taxon>Thermodesulfovibrionales</taxon>
        <taxon>Candidatus Magnetobacteriaceae</taxon>
        <taxon>Candidatus Magnetobacterium</taxon>
    </lineage>
</organism>
<sequence>MRISEDQLNCLKGAITAVVPDAMIYLFGSRADDSKRGGDIDIMVLSGNILTWKEKAAIRWCYFDNYGEQRLDIVSFTFNEESPFKEIVLSHGIRL</sequence>
<accession>A0A0F3GV74</accession>